<evidence type="ECO:0000313" key="12">
    <source>
        <dbReference type="Proteomes" id="UP000800093"/>
    </source>
</evidence>
<dbReference type="GO" id="GO:0006367">
    <property type="term" value="P:transcription initiation at RNA polymerase II promoter"/>
    <property type="evidence" value="ECO:0007669"/>
    <property type="project" value="TreeGrafter"/>
</dbReference>
<dbReference type="InterPro" id="IPR019473">
    <property type="entry name" value="TFIID_su8_C"/>
</dbReference>
<feature type="region of interest" description="Disordered" evidence="8">
    <location>
        <begin position="1"/>
        <end position="34"/>
    </location>
</feature>
<name>A0A9P4JZA9_9PLEO</name>
<dbReference type="Gene3D" id="1.10.20.10">
    <property type="entry name" value="Histone, subunit A"/>
    <property type="match status" value="1"/>
</dbReference>
<reference evidence="12" key="1">
    <citation type="journal article" date="2020" name="Stud. Mycol.">
        <title>101 Dothideomycetes genomes: A test case for predicting lifestyles and emergence of pathogens.</title>
        <authorList>
            <person name="Haridas S."/>
            <person name="Albert R."/>
            <person name="Binder M."/>
            <person name="Bloem J."/>
            <person name="LaButti K."/>
            <person name="Salamov A."/>
            <person name="Andreopoulos B."/>
            <person name="Baker S."/>
            <person name="Barry K."/>
            <person name="Bills G."/>
            <person name="Bluhm B."/>
            <person name="Cannon C."/>
            <person name="Castanera R."/>
            <person name="Culley D."/>
            <person name="Daum C."/>
            <person name="Ezra D."/>
            <person name="Gonzalez J."/>
            <person name="Henrissat B."/>
            <person name="Kuo A."/>
            <person name="Liang C."/>
            <person name="Lipzen A."/>
            <person name="Lutzoni F."/>
            <person name="Magnuson J."/>
            <person name="Mondo S."/>
            <person name="Nolan M."/>
            <person name="Ohm R."/>
            <person name="Pangilinan J."/>
            <person name="Park H.-J."/>
            <person name="Ramirez L."/>
            <person name="Alfaro M."/>
            <person name="Sun H."/>
            <person name="Tritt A."/>
            <person name="Yoshinaga Y."/>
            <person name="Zwiers L.-H."/>
            <person name="Turgeon B."/>
            <person name="Goodwin S."/>
            <person name="Spatafora J."/>
            <person name="Crous P."/>
            <person name="Grigoriev I."/>
        </authorList>
    </citation>
    <scope>NUCLEOTIDE SEQUENCE [LARGE SCALE GENOMIC DNA]</scope>
    <source>
        <strain evidence="12">CBS 304.66</strain>
    </source>
</reference>
<evidence type="ECO:0000256" key="5">
    <source>
        <dbReference type="ARBA" id="ARBA00023163"/>
    </source>
</evidence>
<comment type="subcellular location">
    <subcellularLocation>
        <location evidence="1">Nucleus</location>
    </subcellularLocation>
</comment>
<comment type="caution">
    <text evidence="11">The sequence shown here is derived from an EMBL/GenBank/DDBJ whole genome shotgun (WGS) entry which is preliminary data.</text>
</comment>
<feature type="compositionally biased region" description="Basic and acidic residues" evidence="8">
    <location>
        <begin position="181"/>
        <end position="191"/>
    </location>
</feature>
<feature type="region of interest" description="Disordered" evidence="8">
    <location>
        <begin position="243"/>
        <end position="266"/>
    </location>
</feature>
<evidence type="ECO:0000256" key="6">
    <source>
        <dbReference type="ARBA" id="ARBA00023242"/>
    </source>
</evidence>
<feature type="region of interest" description="Disordered" evidence="8">
    <location>
        <begin position="162"/>
        <end position="220"/>
    </location>
</feature>
<evidence type="ECO:0000256" key="1">
    <source>
        <dbReference type="ARBA" id="ARBA00004123"/>
    </source>
</evidence>
<keyword evidence="4" id="KW-0805">Transcription regulation</keyword>
<dbReference type="AlphaFoldDB" id="A0A9P4JZA9"/>
<comment type="similarity">
    <text evidence="2">Belongs to the TAF8 family.</text>
</comment>
<dbReference type="Pfam" id="PF10406">
    <property type="entry name" value="TAF8_C"/>
    <property type="match status" value="1"/>
</dbReference>
<dbReference type="InterPro" id="IPR006565">
    <property type="entry name" value="BTP"/>
</dbReference>
<evidence type="ECO:0000256" key="8">
    <source>
        <dbReference type="SAM" id="MobiDB-lite"/>
    </source>
</evidence>
<organism evidence="11 12">
    <name type="scientific">Lojkania enalia</name>
    <dbReference type="NCBI Taxonomy" id="147567"/>
    <lineage>
        <taxon>Eukaryota</taxon>
        <taxon>Fungi</taxon>
        <taxon>Dikarya</taxon>
        <taxon>Ascomycota</taxon>
        <taxon>Pezizomycotina</taxon>
        <taxon>Dothideomycetes</taxon>
        <taxon>Pleosporomycetidae</taxon>
        <taxon>Pleosporales</taxon>
        <taxon>Pleosporales incertae sedis</taxon>
        <taxon>Lojkania</taxon>
    </lineage>
</organism>
<keyword evidence="12" id="KW-1185">Reference proteome</keyword>
<dbReference type="GO" id="GO:0005669">
    <property type="term" value="C:transcription factor TFIID complex"/>
    <property type="evidence" value="ECO:0007669"/>
    <property type="project" value="InterPro"/>
</dbReference>
<evidence type="ECO:0000256" key="4">
    <source>
        <dbReference type="ARBA" id="ARBA00023015"/>
    </source>
</evidence>
<dbReference type="OrthoDB" id="2193813at2759"/>
<dbReference type="CDD" id="cd00076">
    <property type="entry name" value="HFD_SF"/>
    <property type="match status" value="1"/>
</dbReference>
<feature type="domain" description="Transcription factor TFIID subunit 8 C-terminal" evidence="10">
    <location>
        <begin position="191"/>
        <end position="239"/>
    </location>
</feature>
<keyword evidence="7" id="KW-0175">Coiled coil</keyword>
<keyword evidence="6" id="KW-0539">Nucleus</keyword>
<dbReference type="CDD" id="cd08049">
    <property type="entry name" value="TAF8"/>
    <property type="match status" value="1"/>
</dbReference>
<keyword evidence="5" id="KW-0804">Transcription</keyword>
<proteinExistence type="inferred from homology"/>
<feature type="coiled-coil region" evidence="7">
    <location>
        <begin position="269"/>
        <end position="296"/>
    </location>
</feature>
<evidence type="ECO:0000256" key="7">
    <source>
        <dbReference type="SAM" id="Coils"/>
    </source>
</evidence>
<feature type="domain" description="Bromodomain associated" evidence="9">
    <location>
        <begin position="68"/>
        <end position="135"/>
    </location>
</feature>
<gene>
    <name evidence="11" type="ORF">CC78DRAFT_538304</name>
</gene>
<evidence type="ECO:0000259" key="10">
    <source>
        <dbReference type="Pfam" id="PF10406"/>
    </source>
</evidence>
<evidence type="ECO:0000256" key="2">
    <source>
        <dbReference type="ARBA" id="ARBA00008767"/>
    </source>
</evidence>
<evidence type="ECO:0000256" key="3">
    <source>
        <dbReference type="ARBA" id="ARBA00017307"/>
    </source>
</evidence>
<dbReference type="Proteomes" id="UP000800093">
    <property type="component" value="Unassembled WGS sequence"/>
</dbReference>
<dbReference type="Pfam" id="PF07524">
    <property type="entry name" value="Bromo_TP"/>
    <property type="match status" value="1"/>
</dbReference>
<evidence type="ECO:0000313" key="11">
    <source>
        <dbReference type="EMBL" id="KAF2257748.1"/>
    </source>
</evidence>
<dbReference type="PANTHER" id="PTHR46469:SF1">
    <property type="entry name" value="TRANSCRIPTION INITIATION FACTOR TFIID SUBUNIT 8"/>
    <property type="match status" value="1"/>
</dbReference>
<dbReference type="GO" id="GO:0046982">
    <property type="term" value="F:protein heterodimerization activity"/>
    <property type="evidence" value="ECO:0007669"/>
    <property type="project" value="InterPro"/>
</dbReference>
<dbReference type="InterPro" id="IPR037818">
    <property type="entry name" value="TAF8"/>
</dbReference>
<dbReference type="PANTHER" id="PTHR46469">
    <property type="entry name" value="TRANSCRIPTION INITIATION FACTOR TFIID SUBUNIT 8"/>
    <property type="match status" value="1"/>
</dbReference>
<dbReference type="EMBL" id="ML986848">
    <property type="protein sequence ID" value="KAF2257748.1"/>
    <property type="molecule type" value="Genomic_DNA"/>
</dbReference>
<protein>
    <recommendedName>
        <fullName evidence="3">Transcription initiation factor TFIID subunit 8</fullName>
    </recommendedName>
</protein>
<evidence type="ECO:0000259" key="9">
    <source>
        <dbReference type="Pfam" id="PF07524"/>
    </source>
</evidence>
<accession>A0A9P4JZA9</accession>
<dbReference type="InterPro" id="IPR009072">
    <property type="entry name" value="Histone-fold"/>
</dbReference>
<sequence length="326" mass="37134">MPSDAGATPNLGMKRSHPGATAPSYGKPPLKKRKVVHKLHHTQPIHNVREPISAELDQNGEYKDFFDHQLRRAIAMECKGIGFDGARPEALQGFAGLVDEYMRQFLARVRKSMSSARRTSTVPHDWIYALTSTGITGSSSLEQHLDTGEIPAQFLQPFFKAPEPADEPPPDLEGMIGPELSGKKDKEDKKWIPKHFPPFPSKHTWKSTPVFTERESDPRKIREKAAEEGILAEQSLRKLMAAQKAGLQDNKAKKTRQSKRMKESDKLWKAAMESCIEEEEARAERERNRFGDEEEEILPLSQKRNLNLEETVHVNYERKFWRKSAT</sequence>